<dbReference type="Gene3D" id="3.40.630.30">
    <property type="match status" value="1"/>
</dbReference>
<sequence length="336" mass="37446">MPSRASEPLSFDRARELARRHGWREKVLIYLTRRADEVLVLEHTESYPTAGVQVPAGGVDPGEAPADAAIRELLEETGLRVPGPARHLGSHLWHDEAASSRIRHYYRLTAPLTTPDRWEHVVSAGEEDSGMLFRLSFRPLTDPGLTPGFGWDDELGQLRATAHDEVAESSLVTERLELRVPTESDIPAILRVHQEDLAIMHNPGDRLADEAQARELLARWQRQWRDHRIGYWSVRRQDDPTVIGICGVKAMTLGGRPIMNLLYRFDPSAWGKGYATEAARAAVARSRALYPELPVVARVRPANHASANVALRVGLSRAPDLDEPGEDGVDHIYLSS</sequence>
<dbReference type="InterPro" id="IPR000182">
    <property type="entry name" value="GNAT_dom"/>
</dbReference>
<reference evidence="6 7" key="1">
    <citation type="submission" date="2021-04" db="EMBL/GenBank/DDBJ databases">
        <title>Ruania sp. nov., isolated from sandy soil of mangrove forest.</title>
        <authorList>
            <person name="Ge X."/>
            <person name="Huang R."/>
            <person name="Liu W."/>
        </authorList>
    </citation>
    <scope>NUCLEOTIDE SEQUENCE [LARGE SCALE GENOMIC DNA]</scope>
    <source>
        <strain evidence="6 7">N2-46</strain>
    </source>
</reference>
<dbReference type="Pfam" id="PF13302">
    <property type="entry name" value="Acetyltransf_3"/>
    <property type="match status" value="1"/>
</dbReference>
<dbReference type="PANTHER" id="PTHR43792:SF1">
    <property type="entry name" value="N-ACETYLTRANSFERASE DOMAIN-CONTAINING PROTEIN"/>
    <property type="match status" value="1"/>
</dbReference>
<dbReference type="Pfam" id="PF00293">
    <property type="entry name" value="NUDIX"/>
    <property type="match status" value="1"/>
</dbReference>
<dbReference type="PROSITE" id="PS51462">
    <property type="entry name" value="NUDIX"/>
    <property type="match status" value="1"/>
</dbReference>
<dbReference type="EC" id="2.3.1.-" evidence="6"/>
<name>A0ABS7S4R2_9MICO</name>
<dbReference type="EMBL" id="JAGSHT010000002">
    <property type="protein sequence ID" value="MBZ2195102.1"/>
    <property type="molecule type" value="Genomic_DNA"/>
</dbReference>
<comment type="caution">
    <text evidence="6">The sequence shown here is derived from an EMBL/GenBank/DDBJ whole genome shotgun (WGS) entry which is preliminary data.</text>
</comment>
<comment type="similarity">
    <text evidence="1 3">Belongs to the Nudix hydrolase family.</text>
</comment>
<dbReference type="InterPro" id="IPR020084">
    <property type="entry name" value="NUDIX_hydrolase_CS"/>
</dbReference>
<feature type="domain" description="N-acetyltransferase" evidence="4">
    <location>
        <begin position="176"/>
        <end position="336"/>
    </location>
</feature>
<organism evidence="6 7">
    <name type="scientific">Occultella gossypii</name>
    <dbReference type="NCBI Taxonomy" id="2800820"/>
    <lineage>
        <taxon>Bacteria</taxon>
        <taxon>Bacillati</taxon>
        <taxon>Actinomycetota</taxon>
        <taxon>Actinomycetes</taxon>
        <taxon>Micrococcales</taxon>
        <taxon>Ruaniaceae</taxon>
        <taxon>Occultella</taxon>
    </lineage>
</organism>
<dbReference type="InterPro" id="IPR016181">
    <property type="entry name" value="Acyl_CoA_acyltransferase"/>
</dbReference>
<dbReference type="InterPro" id="IPR000086">
    <property type="entry name" value="NUDIX_hydrolase_dom"/>
</dbReference>
<dbReference type="PANTHER" id="PTHR43792">
    <property type="entry name" value="GNAT FAMILY, PUTATIVE (AFU_ORTHOLOGUE AFUA_3G00765)-RELATED-RELATED"/>
    <property type="match status" value="1"/>
</dbReference>
<proteinExistence type="inferred from homology"/>
<keyword evidence="6" id="KW-0012">Acyltransferase</keyword>
<evidence type="ECO:0000256" key="2">
    <source>
        <dbReference type="ARBA" id="ARBA00022801"/>
    </source>
</evidence>
<dbReference type="RefSeq" id="WP_223402665.1">
    <property type="nucleotide sequence ID" value="NZ_JAGSHT010000002.1"/>
</dbReference>
<gene>
    <name evidence="6" type="ORF">KCQ71_02960</name>
</gene>
<protein>
    <submittedName>
        <fullName evidence="6">GNAT family N-acetyltransferase</fullName>
        <ecNumber evidence="6">2.3.1.-</ecNumber>
    </submittedName>
</protein>
<dbReference type="PROSITE" id="PS00893">
    <property type="entry name" value="NUDIX_BOX"/>
    <property type="match status" value="1"/>
</dbReference>
<evidence type="ECO:0000256" key="1">
    <source>
        <dbReference type="ARBA" id="ARBA00005582"/>
    </source>
</evidence>
<keyword evidence="7" id="KW-1185">Reference proteome</keyword>
<dbReference type="InterPro" id="IPR051531">
    <property type="entry name" value="N-acetyltransferase"/>
</dbReference>
<evidence type="ECO:0000256" key="3">
    <source>
        <dbReference type="RuleBase" id="RU003476"/>
    </source>
</evidence>
<dbReference type="InterPro" id="IPR020476">
    <property type="entry name" value="Nudix_hydrolase"/>
</dbReference>
<dbReference type="SUPFAM" id="SSF55811">
    <property type="entry name" value="Nudix"/>
    <property type="match status" value="1"/>
</dbReference>
<evidence type="ECO:0000313" key="7">
    <source>
        <dbReference type="Proteomes" id="UP000826651"/>
    </source>
</evidence>
<dbReference type="PROSITE" id="PS51186">
    <property type="entry name" value="GNAT"/>
    <property type="match status" value="1"/>
</dbReference>
<evidence type="ECO:0000313" key="6">
    <source>
        <dbReference type="EMBL" id="MBZ2195102.1"/>
    </source>
</evidence>
<dbReference type="SUPFAM" id="SSF55729">
    <property type="entry name" value="Acyl-CoA N-acyltransferases (Nat)"/>
    <property type="match status" value="1"/>
</dbReference>
<dbReference type="CDD" id="cd04663">
    <property type="entry name" value="NUDIX_Hydrolase"/>
    <property type="match status" value="1"/>
</dbReference>
<accession>A0ABS7S4R2</accession>
<dbReference type="PRINTS" id="PR00502">
    <property type="entry name" value="NUDIXFAMILY"/>
</dbReference>
<dbReference type="InterPro" id="IPR015797">
    <property type="entry name" value="NUDIX_hydrolase-like_dom_sf"/>
</dbReference>
<feature type="domain" description="Nudix hydrolase" evidence="5">
    <location>
        <begin position="22"/>
        <end position="159"/>
    </location>
</feature>
<keyword evidence="2 3" id="KW-0378">Hydrolase</keyword>
<dbReference type="GO" id="GO:0016746">
    <property type="term" value="F:acyltransferase activity"/>
    <property type="evidence" value="ECO:0007669"/>
    <property type="project" value="UniProtKB-KW"/>
</dbReference>
<dbReference type="Proteomes" id="UP000826651">
    <property type="component" value="Unassembled WGS sequence"/>
</dbReference>
<dbReference type="Gene3D" id="3.90.79.10">
    <property type="entry name" value="Nucleoside Triphosphate Pyrophosphohydrolase"/>
    <property type="match status" value="1"/>
</dbReference>
<evidence type="ECO:0000259" key="5">
    <source>
        <dbReference type="PROSITE" id="PS51462"/>
    </source>
</evidence>
<keyword evidence="6" id="KW-0808">Transferase</keyword>
<evidence type="ECO:0000259" key="4">
    <source>
        <dbReference type="PROSITE" id="PS51186"/>
    </source>
</evidence>